<organism evidence="7">
    <name type="scientific">Anopheles atroparvus</name>
    <name type="common">European mosquito</name>
    <dbReference type="NCBI Taxonomy" id="41427"/>
    <lineage>
        <taxon>Eukaryota</taxon>
        <taxon>Metazoa</taxon>
        <taxon>Ecdysozoa</taxon>
        <taxon>Arthropoda</taxon>
        <taxon>Hexapoda</taxon>
        <taxon>Insecta</taxon>
        <taxon>Pterygota</taxon>
        <taxon>Neoptera</taxon>
        <taxon>Endopterygota</taxon>
        <taxon>Diptera</taxon>
        <taxon>Nematocera</taxon>
        <taxon>Culicoidea</taxon>
        <taxon>Culicidae</taxon>
        <taxon>Anophelinae</taxon>
        <taxon>Anopheles</taxon>
    </lineage>
</organism>
<feature type="compositionally biased region" description="Basic residues" evidence="5">
    <location>
        <begin position="327"/>
        <end position="337"/>
    </location>
</feature>
<dbReference type="InterPro" id="IPR008271">
    <property type="entry name" value="Ser/Thr_kinase_AS"/>
</dbReference>
<keyword evidence="4" id="KW-0723">Serine/threonine-protein kinase</keyword>
<dbReference type="STRING" id="41427.A0A182J748"/>
<dbReference type="GO" id="GO:0005524">
    <property type="term" value="F:ATP binding"/>
    <property type="evidence" value="ECO:0007669"/>
    <property type="project" value="UniProtKB-UniRule"/>
</dbReference>
<evidence type="ECO:0000256" key="3">
    <source>
        <dbReference type="ARBA" id="ARBA00022840"/>
    </source>
</evidence>
<reference evidence="7" key="1">
    <citation type="submission" date="2022-08" db="UniProtKB">
        <authorList>
            <consortium name="EnsemblMetazoa"/>
        </authorList>
    </citation>
    <scope>IDENTIFICATION</scope>
    <source>
        <strain evidence="7">EBRO</strain>
    </source>
</reference>
<name>A0A182J748_ANOAO</name>
<dbReference type="InterPro" id="IPR000719">
    <property type="entry name" value="Prot_kinase_dom"/>
</dbReference>
<feature type="region of interest" description="Disordered" evidence="5">
    <location>
        <begin position="315"/>
        <end position="337"/>
    </location>
</feature>
<evidence type="ECO:0000256" key="5">
    <source>
        <dbReference type="SAM" id="MobiDB-lite"/>
    </source>
</evidence>
<keyword evidence="4" id="KW-0418">Kinase</keyword>
<feature type="domain" description="Protein kinase" evidence="6">
    <location>
        <begin position="21"/>
        <end position="337"/>
    </location>
</feature>
<dbReference type="EC" id="2.7.11.1" evidence="1"/>
<dbReference type="InterPro" id="IPR017441">
    <property type="entry name" value="Protein_kinase_ATP_BS"/>
</dbReference>
<evidence type="ECO:0000259" key="6">
    <source>
        <dbReference type="PROSITE" id="PS50011"/>
    </source>
</evidence>
<dbReference type="CDD" id="cd14016">
    <property type="entry name" value="STKc_CK1"/>
    <property type="match status" value="1"/>
</dbReference>
<dbReference type="SUPFAM" id="SSF56112">
    <property type="entry name" value="Protein kinase-like (PK-like)"/>
    <property type="match status" value="1"/>
</dbReference>
<keyword evidence="4" id="KW-0808">Transferase</keyword>
<comment type="similarity">
    <text evidence="4">Belongs to the protein kinase superfamily.</text>
</comment>
<dbReference type="AlphaFoldDB" id="A0A182J748"/>
<dbReference type="PROSITE" id="PS00108">
    <property type="entry name" value="PROTEIN_KINASE_ST"/>
    <property type="match status" value="1"/>
</dbReference>
<dbReference type="VEuPathDB" id="VectorBase:AATE012635"/>
<evidence type="ECO:0000313" key="7">
    <source>
        <dbReference type="EnsemblMetazoa" id="AATE012635-PA.1"/>
    </source>
</evidence>
<keyword evidence="2 4" id="KW-0547">Nucleotide-binding</keyword>
<dbReference type="SMART" id="SM00220">
    <property type="entry name" value="S_TKc"/>
    <property type="match status" value="1"/>
</dbReference>
<accession>A0A182J748</accession>
<dbReference type="PANTHER" id="PTHR11909">
    <property type="entry name" value="CASEIN KINASE-RELATED"/>
    <property type="match status" value="1"/>
</dbReference>
<dbReference type="InterPro" id="IPR011009">
    <property type="entry name" value="Kinase-like_dom_sf"/>
</dbReference>
<keyword evidence="3 4" id="KW-0067">ATP-binding</keyword>
<evidence type="ECO:0000256" key="1">
    <source>
        <dbReference type="ARBA" id="ARBA00012513"/>
    </source>
</evidence>
<protein>
    <recommendedName>
        <fullName evidence="1">non-specific serine/threonine protein kinase</fullName>
        <ecNumber evidence="1">2.7.11.1</ecNumber>
    </recommendedName>
</protein>
<dbReference type="PROSITE" id="PS50011">
    <property type="entry name" value="PROTEIN_KINASE_DOM"/>
    <property type="match status" value="1"/>
</dbReference>
<sequence length="337" mass="38325">MMELEEPSGFLPAGEIVLQNYCIMGVIGAGTFGVVYKALHIGTHQRVAVKVASAKAPDTMLRTEFELYKILQSEEVITPKVYEIGQVHGRPAIVMERLGFSLKAMFEYCRYHFRPETVAQLAVQMIERLAWFHKITGYVHRDVKPDNFVLGFGKNRNLVHLIDFGLAEPYFDWSIKRHIRGSRTSHGLAGTARFASRNAHLGHAQSRRDDMESLGYSLVYLMRGSLPWQGMKAVTRNQLLEKTTEKKLSISIQELCDGLPGQFAAMLEHSQELGYTIEPDYDVLIAKFRQLCRKPDGSTATVLLFDRVPYRPITKRTKATEPEHAKSARKSLERKKR</sequence>
<dbReference type="Gene3D" id="1.10.510.10">
    <property type="entry name" value="Transferase(Phosphotransferase) domain 1"/>
    <property type="match status" value="1"/>
</dbReference>
<proteinExistence type="inferred from homology"/>
<dbReference type="GO" id="GO:0004674">
    <property type="term" value="F:protein serine/threonine kinase activity"/>
    <property type="evidence" value="ECO:0007669"/>
    <property type="project" value="UniProtKB-KW"/>
</dbReference>
<dbReference type="EnsemblMetazoa" id="AATE012635-RA">
    <property type="protein sequence ID" value="AATE012635-PA.1"/>
    <property type="gene ID" value="AATE012635"/>
</dbReference>
<evidence type="ECO:0000256" key="2">
    <source>
        <dbReference type="ARBA" id="ARBA00022741"/>
    </source>
</evidence>
<dbReference type="Pfam" id="PF00069">
    <property type="entry name" value="Pkinase"/>
    <property type="match status" value="1"/>
</dbReference>
<dbReference type="InterPro" id="IPR050235">
    <property type="entry name" value="CK1_Ser-Thr_kinase"/>
</dbReference>
<dbReference type="PROSITE" id="PS00107">
    <property type="entry name" value="PROTEIN_KINASE_ATP"/>
    <property type="match status" value="1"/>
</dbReference>
<evidence type="ECO:0000256" key="4">
    <source>
        <dbReference type="RuleBase" id="RU000304"/>
    </source>
</evidence>